<feature type="compositionally biased region" description="Polar residues" evidence="2">
    <location>
        <begin position="268"/>
        <end position="292"/>
    </location>
</feature>
<dbReference type="CTD" id="36345833"/>
<feature type="compositionally biased region" description="Gly residues" evidence="2">
    <location>
        <begin position="379"/>
        <end position="402"/>
    </location>
</feature>
<comment type="caution">
    <text evidence="4">The sequence shown here is derived from an EMBL/GenBank/DDBJ whole genome shotgun (WGS) entry which is preliminary data.</text>
</comment>
<evidence type="ECO:0000313" key="4">
    <source>
        <dbReference type="EMBL" id="EUB55022.1"/>
    </source>
</evidence>
<dbReference type="AlphaFoldDB" id="W6U963"/>
<feature type="compositionally biased region" description="Low complexity" evidence="2">
    <location>
        <begin position="350"/>
        <end position="362"/>
    </location>
</feature>
<name>W6U963_ECHGR</name>
<gene>
    <name evidence="4" type="ORF">EGR_10118</name>
</gene>
<dbReference type="GO" id="GO:1990904">
    <property type="term" value="C:ribonucleoprotein complex"/>
    <property type="evidence" value="ECO:0007669"/>
    <property type="project" value="TreeGrafter"/>
</dbReference>
<feature type="compositionally biased region" description="Pro residues" evidence="2">
    <location>
        <begin position="214"/>
        <end position="228"/>
    </location>
</feature>
<dbReference type="PANTHER" id="PTHR10693:SF20">
    <property type="entry name" value="AT27578P"/>
    <property type="match status" value="1"/>
</dbReference>
<dbReference type="PANTHER" id="PTHR10693">
    <property type="entry name" value="RAS GTPASE-ACTIVATING PROTEIN-BINDING PROTEIN"/>
    <property type="match status" value="1"/>
</dbReference>
<dbReference type="Pfam" id="PF02136">
    <property type="entry name" value="NTF2"/>
    <property type="match status" value="1"/>
</dbReference>
<evidence type="ECO:0000259" key="3">
    <source>
        <dbReference type="PROSITE" id="PS50177"/>
    </source>
</evidence>
<feature type="compositionally biased region" description="Polar residues" evidence="2">
    <location>
        <begin position="310"/>
        <end position="320"/>
    </location>
</feature>
<dbReference type="EMBL" id="APAU02000191">
    <property type="protein sequence ID" value="EUB55022.1"/>
    <property type="molecule type" value="Genomic_DNA"/>
</dbReference>
<feature type="region of interest" description="Disordered" evidence="2">
    <location>
        <begin position="149"/>
        <end position="412"/>
    </location>
</feature>
<feature type="compositionally biased region" description="Basic and acidic residues" evidence="2">
    <location>
        <begin position="334"/>
        <end position="348"/>
    </location>
</feature>
<keyword evidence="5" id="KW-1185">Reference proteome</keyword>
<feature type="compositionally biased region" description="Low complexity" evidence="2">
    <location>
        <begin position="254"/>
        <end position="267"/>
    </location>
</feature>
<dbReference type="InterPro" id="IPR039539">
    <property type="entry name" value="Ras_GTPase_bind_prot"/>
</dbReference>
<accession>W6U963</accession>
<sequence length="412" mass="44560">MVSNGDVNTEGPSLPKMDFMALSNLAEQFVLQYYSVMNKCPELLHRFYGEDSTLIYESPPICGQTEIHNAFSKLKLRETRVIILKIDALKACNNSALVQISGEISVSNGPFRRFMRSFTLFEKSPADFYVLSDILRYQDRVYIPARGESKVASGDTATEARRGTKPTSEKSVTKGSSNGAAQEQKRQAHEKRSEVPQTVEQEPEPRGAERPLSPRTPTPKPLVEPPPQKVVEKQVSAQVVQSQPAPSPPPPRESLPAAQLQPLTQQPISTAPMSWAQRASGNIGSAPASSVVTYRPQPQPAKPPPVEQPTTNTPASSTQKLGLPKQIRSGGRPHQTDTRRDSNGDRGDAQLPQQQQFQHQQQPRGGFTQSGGAREGMRNNGGGAGRGNRGSGSVRGGGGGGNRTAANAASRR</sequence>
<evidence type="ECO:0000313" key="5">
    <source>
        <dbReference type="Proteomes" id="UP000019149"/>
    </source>
</evidence>
<dbReference type="InterPro" id="IPR002075">
    <property type="entry name" value="NTF2_dom"/>
</dbReference>
<feature type="compositionally biased region" description="Low complexity" evidence="2">
    <location>
        <begin position="233"/>
        <end position="244"/>
    </location>
</feature>
<dbReference type="OrthoDB" id="339151at2759"/>
<dbReference type="OMA" id="YGQMDIN"/>
<dbReference type="KEGG" id="egl:EGR_10118"/>
<evidence type="ECO:0000256" key="1">
    <source>
        <dbReference type="ARBA" id="ARBA00022884"/>
    </source>
</evidence>
<dbReference type="RefSeq" id="XP_024346218.1">
    <property type="nucleotide sequence ID" value="XM_024499367.1"/>
</dbReference>
<dbReference type="PROSITE" id="PS50177">
    <property type="entry name" value="NTF2_DOMAIN"/>
    <property type="match status" value="1"/>
</dbReference>
<dbReference type="STRING" id="6210.W6U963"/>
<proteinExistence type="predicted"/>
<feature type="compositionally biased region" description="Low complexity" evidence="2">
    <location>
        <begin position="403"/>
        <end position="412"/>
    </location>
</feature>
<protein>
    <submittedName>
        <fullName evidence="4">Ras GTPase-activating protein-binding protein</fullName>
    </submittedName>
</protein>
<dbReference type="GO" id="GO:0003729">
    <property type="term" value="F:mRNA binding"/>
    <property type="evidence" value="ECO:0007669"/>
    <property type="project" value="TreeGrafter"/>
</dbReference>
<reference evidence="4 5" key="1">
    <citation type="journal article" date="2013" name="Nat. Genet.">
        <title>The genome of the hydatid tapeworm Echinococcus granulosus.</title>
        <authorList>
            <person name="Zheng H."/>
            <person name="Zhang W."/>
            <person name="Zhang L."/>
            <person name="Zhang Z."/>
            <person name="Li J."/>
            <person name="Lu G."/>
            <person name="Zhu Y."/>
            <person name="Wang Y."/>
            <person name="Huang Y."/>
            <person name="Liu J."/>
            <person name="Kang H."/>
            <person name="Chen J."/>
            <person name="Wang L."/>
            <person name="Chen A."/>
            <person name="Yu S."/>
            <person name="Gao Z."/>
            <person name="Jin L."/>
            <person name="Gu W."/>
            <person name="Wang Z."/>
            <person name="Zhao L."/>
            <person name="Shi B."/>
            <person name="Wen H."/>
            <person name="Lin R."/>
            <person name="Jones M.K."/>
            <person name="Brejova B."/>
            <person name="Vinar T."/>
            <person name="Zhao G."/>
            <person name="McManus D.P."/>
            <person name="Chen Z."/>
            <person name="Zhou Y."/>
            <person name="Wang S."/>
        </authorList>
    </citation>
    <scope>NUCLEOTIDE SEQUENCE [LARGE SCALE GENOMIC DNA]</scope>
</reference>
<keyword evidence="1" id="KW-0694">RNA-binding</keyword>
<dbReference type="CDD" id="cd00780">
    <property type="entry name" value="NTF2"/>
    <property type="match status" value="1"/>
</dbReference>
<dbReference type="Proteomes" id="UP000019149">
    <property type="component" value="Unassembled WGS sequence"/>
</dbReference>
<dbReference type="GeneID" id="36345833"/>
<organism evidence="4 5">
    <name type="scientific">Echinococcus granulosus</name>
    <name type="common">Hydatid tapeworm</name>
    <dbReference type="NCBI Taxonomy" id="6210"/>
    <lineage>
        <taxon>Eukaryota</taxon>
        <taxon>Metazoa</taxon>
        <taxon>Spiralia</taxon>
        <taxon>Lophotrochozoa</taxon>
        <taxon>Platyhelminthes</taxon>
        <taxon>Cestoda</taxon>
        <taxon>Eucestoda</taxon>
        <taxon>Cyclophyllidea</taxon>
        <taxon>Taeniidae</taxon>
        <taxon>Echinococcus</taxon>
        <taxon>Echinococcus granulosus group</taxon>
    </lineage>
</organism>
<feature type="compositionally biased region" description="Basic and acidic residues" evidence="2">
    <location>
        <begin position="158"/>
        <end position="172"/>
    </location>
</feature>
<dbReference type="SUPFAM" id="SSF54427">
    <property type="entry name" value="NTF2-like"/>
    <property type="match status" value="1"/>
</dbReference>
<dbReference type="GO" id="GO:0005829">
    <property type="term" value="C:cytosol"/>
    <property type="evidence" value="ECO:0007669"/>
    <property type="project" value="TreeGrafter"/>
</dbReference>
<feature type="domain" description="NTF2" evidence="3">
    <location>
        <begin position="25"/>
        <end position="137"/>
    </location>
</feature>
<dbReference type="Gene3D" id="3.10.450.50">
    <property type="match status" value="1"/>
</dbReference>
<feature type="compositionally biased region" description="Basic and acidic residues" evidence="2">
    <location>
        <begin position="183"/>
        <end position="194"/>
    </location>
</feature>
<evidence type="ECO:0000256" key="2">
    <source>
        <dbReference type="SAM" id="MobiDB-lite"/>
    </source>
</evidence>
<dbReference type="InterPro" id="IPR018222">
    <property type="entry name" value="Nuclear_transport_factor_2_euk"/>
</dbReference>
<dbReference type="InterPro" id="IPR032710">
    <property type="entry name" value="NTF2-like_dom_sf"/>
</dbReference>
<feature type="compositionally biased region" description="Pro residues" evidence="2">
    <location>
        <begin position="297"/>
        <end position="307"/>
    </location>
</feature>